<keyword evidence="2" id="KW-1185">Reference proteome</keyword>
<dbReference type="Proteomes" id="UP001164539">
    <property type="component" value="Chromosome 5"/>
</dbReference>
<comment type="caution">
    <text evidence="1">The sequence shown here is derived from an EMBL/GenBank/DDBJ whole genome shotgun (WGS) entry which is preliminary data.</text>
</comment>
<dbReference type="EMBL" id="CM051398">
    <property type="protein sequence ID" value="KAJ4717813.1"/>
    <property type="molecule type" value="Genomic_DNA"/>
</dbReference>
<name>A0ACC1Y2H0_MELAZ</name>
<protein>
    <submittedName>
        <fullName evidence="1">Telomere repeat-binding protein 6</fullName>
    </submittedName>
</protein>
<sequence>METLVGVEGNEEGKYKECGVEKSSSSFSSPKLGADPVVYKLVRVDGDGRLVPATDDELMEVGNLLADDKIEMHLVADTGQAEGFNCNERSSSGMPQLESSEGLSQSENAEVDAGKSNTHREYIEEILQKAKQEESHLLACRSPDHSSAYVLVDGQCSDQHDTLPGIDEKLHSEIPLQGNDLSSALSLNKSPISQSVDVGECSHPSSELIEGQPSTSAASSSKPDFSRLHGEICLDNLSIKELHETFKATFGRETTVKDKQWLKRRIAMGLTNSCDVSTSSFIIKDNKLVIRGKEGSYNNETTTFIKDPTVGPVNGGCKDLSINHSSQMENQQFVSGQKPGHCSIAYDCGSEDLHKEQRSAKRIRKPTRRYIEELSEVESKEHSGKPLISAKTSGLRQISLKSNARPVRIDSSNRTVRLDSLGGSGVEVPYVSRVRRSRPRKNVMALMEFHPHSIDMTTTVAKQALGVHSSQPNSEIADIVLKARSATEQIQQPLIVEPQKDKQFSAMVSIEQGQNMELEHIDQSMDTSDDNVATVPTVKGGMRRKHHRAWTLSEVMKLVEGVSRYGAGRWSEIKRLAFASYSYRTSVDLKDKWRNLLKASLAQAPADKRMGSRKHASSVPIPAPILLRVRELAEMQSQVPPNLSSSKLAGSAGRNNVNETRSGYL</sequence>
<organism evidence="1 2">
    <name type="scientific">Melia azedarach</name>
    <name type="common">Chinaberry tree</name>
    <dbReference type="NCBI Taxonomy" id="155640"/>
    <lineage>
        <taxon>Eukaryota</taxon>
        <taxon>Viridiplantae</taxon>
        <taxon>Streptophyta</taxon>
        <taxon>Embryophyta</taxon>
        <taxon>Tracheophyta</taxon>
        <taxon>Spermatophyta</taxon>
        <taxon>Magnoliopsida</taxon>
        <taxon>eudicotyledons</taxon>
        <taxon>Gunneridae</taxon>
        <taxon>Pentapetalae</taxon>
        <taxon>rosids</taxon>
        <taxon>malvids</taxon>
        <taxon>Sapindales</taxon>
        <taxon>Meliaceae</taxon>
        <taxon>Melia</taxon>
    </lineage>
</organism>
<proteinExistence type="predicted"/>
<reference evidence="1 2" key="1">
    <citation type="journal article" date="2023" name="Science">
        <title>Complex scaffold remodeling in plant triterpene biosynthesis.</title>
        <authorList>
            <person name="De La Pena R."/>
            <person name="Hodgson H."/>
            <person name="Liu J.C."/>
            <person name="Stephenson M.J."/>
            <person name="Martin A.C."/>
            <person name="Owen C."/>
            <person name="Harkess A."/>
            <person name="Leebens-Mack J."/>
            <person name="Jimenez L.E."/>
            <person name="Osbourn A."/>
            <person name="Sattely E.S."/>
        </authorList>
    </citation>
    <scope>NUCLEOTIDE SEQUENCE [LARGE SCALE GENOMIC DNA]</scope>
    <source>
        <strain evidence="2">cv. JPN11</strain>
        <tissue evidence="1">Leaf</tissue>
    </source>
</reference>
<evidence type="ECO:0000313" key="1">
    <source>
        <dbReference type="EMBL" id="KAJ4717813.1"/>
    </source>
</evidence>
<accession>A0ACC1Y2H0</accession>
<evidence type="ECO:0000313" key="2">
    <source>
        <dbReference type="Proteomes" id="UP001164539"/>
    </source>
</evidence>
<gene>
    <name evidence="1" type="ORF">OWV82_009585</name>
</gene>